<keyword evidence="2" id="KW-0378">Hydrolase</keyword>
<proteinExistence type="predicted"/>
<comment type="caution">
    <text evidence="2">The sequence shown here is derived from an EMBL/GenBank/DDBJ whole genome shotgun (WGS) entry which is preliminary data.</text>
</comment>
<dbReference type="InterPro" id="IPR002711">
    <property type="entry name" value="HNH"/>
</dbReference>
<accession>A0ABS5ZSR3</accession>
<evidence type="ECO:0000259" key="1">
    <source>
        <dbReference type="SMART" id="SM00507"/>
    </source>
</evidence>
<dbReference type="InterPro" id="IPR003615">
    <property type="entry name" value="HNH_nuc"/>
</dbReference>
<dbReference type="EMBL" id="JABELD010000121">
    <property type="protein sequence ID" value="MBU2739734.1"/>
    <property type="molecule type" value="Genomic_DNA"/>
</dbReference>
<keyword evidence="3" id="KW-1185">Reference proteome</keyword>
<dbReference type="InterPro" id="IPR052892">
    <property type="entry name" value="NA-targeting_endonuclease"/>
</dbReference>
<organism evidence="2 3">
    <name type="scientific">Acidithiobacillus concretivorus</name>
    <dbReference type="NCBI Taxonomy" id="3063952"/>
    <lineage>
        <taxon>Bacteria</taxon>
        <taxon>Pseudomonadati</taxon>
        <taxon>Pseudomonadota</taxon>
        <taxon>Acidithiobacillia</taxon>
        <taxon>Acidithiobacillales</taxon>
        <taxon>Acidithiobacillaceae</taxon>
        <taxon>Acidithiobacillus</taxon>
    </lineage>
</organism>
<keyword evidence="2" id="KW-0255">Endonuclease</keyword>
<name>A0ABS5ZSR3_9PROT</name>
<dbReference type="PANTHER" id="PTHR33877">
    <property type="entry name" value="SLL1193 PROTEIN"/>
    <property type="match status" value="1"/>
</dbReference>
<gene>
    <name evidence="2" type="ORF">HJG40_13300</name>
</gene>
<keyword evidence="2" id="KW-0540">Nuclease</keyword>
<protein>
    <submittedName>
        <fullName evidence="2">HNH endonuclease</fullName>
    </submittedName>
</protein>
<dbReference type="CDD" id="cd00085">
    <property type="entry name" value="HNHc"/>
    <property type="match status" value="1"/>
</dbReference>
<evidence type="ECO:0000313" key="3">
    <source>
        <dbReference type="Proteomes" id="UP001197028"/>
    </source>
</evidence>
<dbReference type="PANTHER" id="PTHR33877:SF2">
    <property type="entry name" value="OS07G0170200 PROTEIN"/>
    <property type="match status" value="1"/>
</dbReference>
<dbReference type="NCBIfam" id="NF040563">
    <property type="entry name" value="guided_IscB"/>
    <property type="match status" value="1"/>
</dbReference>
<dbReference type="Proteomes" id="UP001197028">
    <property type="component" value="Unassembled WGS sequence"/>
</dbReference>
<dbReference type="Gene3D" id="1.10.30.50">
    <property type="match status" value="1"/>
</dbReference>
<feature type="domain" description="HNH nuclease" evidence="1">
    <location>
        <begin position="9"/>
        <end position="60"/>
    </location>
</feature>
<dbReference type="InterPro" id="IPR047693">
    <property type="entry name" value="RNA-guided_IscB-like"/>
</dbReference>
<feature type="non-terminal residue" evidence="2">
    <location>
        <position position="1"/>
    </location>
</feature>
<dbReference type="SMART" id="SM00507">
    <property type="entry name" value="HNHc"/>
    <property type="match status" value="1"/>
</dbReference>
<dbReference type="Pfam" id="PF01844">
    <property type="entry name" value="HNH"/>
    <property type="match status" value="1"/>
</dbReference>
<dbReference type="GO" id="GO:0004519">
    <property type="term" value="F:endonuclease activity"/>
    <property type="evidence" value="ECO:0007669"/>
    <property type="project" value="UniProtKB-KW"/>
</dbReference>
<feature type="non-terminal residue" evidence="2">
    <location>
        <position position="160"/>
    </location>
</feature>
<reference evidence="2 3" key="1">
    <citation type="journal article" date="2021" name="ISME J.">
        <title>Genomic evolution of the class Acidithiobacillia: deep-branching Proteobacteria living in extreme acidic conditions.</title>
        <authorList>
            <person name="Moya-Beltran A."/>
            <person name="Beard S."/>
            <person name="Rojas-Villalobos C."/>
            <person name="Issotta F."/>
            <person name="Gallardo Y."/>
            <person name="Ulloa R."/>
            <person name="Giaveno A."/>
            <person name="Degli Esposti M."/>
            <person name="Johnson D.B."/>
            <person name="Quatrini R."/>
        </authorList>
    </citation>
    <scope>NUCLEOTIDE SEQUENCE [LARGE SCALE GENOMIC DNA]</scope>
    <source>
        <strain evidence="2 3">ATCC 19703</strain>
    </source>
</reference>
<evidence type="ECO:0000313" key="2">
    <source>
        <dbReference type="EMBL" id="MBU2739734.1"/>
    </source>
</evidence>
<sequence length="160" mass="17952">QHGTLFGYEVREYLLEKWGRKCVYCDAEHTPLTIDHIHPKSKGGSDRVSNLTLACGPCNQRKNNQDVRDFLARDPKRLARIEAQRKAPLKDAAAVNSTRWALFNRLKETGLDLEVGTGARSKWNRKRLGYAKAHWIEAACAGESGTEVRLGSAHKPLQMG</sequence>
<dbReference type="RefSeq" id="WP_215864624.1">
    <property type="nucleotide sequence ID" value="NZ_JABELD010000121.1"/>
</dbReference>